<sequence>MASLTLSSTRVPPPKTETMFPLHISSHPHIFTTIFHHSPNDTLLALRQVSRQFRHQADEVLVRHLLIGSEGILFLDGSRVPKRLLQPRFLDKTRVLDLVGTPEGYSLAQLQHLADRFRNVDVLRQFTDVNWKLAIAAPVYLLKGDAPRQPDMVYREWWGQGHTPLLTAHTQVVKINVCQRHVPKGQPLVGLRFDWDSEVVFFCSPSTQPCRCPPPQNERWNGSRILSGVKTPRLNGIAQQIIRYHKVVTNNKRMWTIVNSECWKPGWVANDNHSHYYNTKWSRSWLAPGDTPLDTVQDDFIDFILCASDQPKYQSIMSKIRFISLEEYRRQVGEDIFGHVMAL</sequence>
<dbReference type="Proteomes" id="UP000279236">
    <property type="component" value="Unassembled WGS sequence"/>
</dbReference>
<gene>
    <name evidence="1" type="ORF">EHS24_001346</name>
</gene>
<name>A0A427XKD2_9TREE</name>
<dbReference type="RefSeq" id="XP_028474453.1">
    <property type="nucleotide sequence ID" value="XM_028617146.1"/>
</dbReference>
<organism evidence="1 2">
    <name type="scientific">Apiotrichum porosum</name>
    <dbReference type="NCBI Taxonomy" id="105984"/>
    <lineage>
        <taxon>Eukaryota</taxon>
        <taxon>Fungi</taxon>
        <taxon>Dikarya</taxon>
        <taxon>Basidiomycota</taxon>
        <taxon>Agaricomycotina</taxon>
        <taxon>Tremellomycetes</taxon>
        <taxon>Trichosporonales</taxon>
        <taxon>Trichosporonaceae</taxon>
        <taxon>Apiotrichum</taxon>
    </lineage>
</organism>
<evidence type="ECO:0008006" key="3">
    <source>
        <dbReference type="Google" id="ProtNLM"/>
    </source>
</evidence>
<evidence type="ECO:0000313" key="2">
    <source>
        <dbReference type="Proteomes" id="UP000279236"/>
    </source>
</evidence>
<dbReference type="AlphaFoldDB" id="A0A427XKD2"/>
<keyword evidence="2" id="KW-1185">Reference proteome</keyword>
<comment type="caution">
    <text evidence="1">The sequence shown here is derived from an EMBL/GenBank/DDBJ whole genome shotgun (WGS) entry which is preliminary data.</text>
</comment>
<reference evidence="1 2" key="1">
    <citation type="submission" date="2018-11" db="EMBL/GenBank/DDBJ databases">
        <title>Genome sequence of Apiotrichum porosum DSM 27194.</title>
        <authorList>
            <person name="Aliyu H."/>
            <person name="Gorte O."/>
            <person name="Ochsenreither K."/>
        </authorList>
    </citation>
    <scope>NUCLEOTIDE SEQUENCE [LARGE SCALE GENOMIC DNA]</scope>
    <source>
        <strain evidence="1 2">DSM 27194</strain>
    </source>
</reference>
<evidence type="ECO:0000313" key="1">
    <source>
        <dbReference type="EMBL" id="RSH79306.1"/>
    </source>
</evidence>
<dbReference type="EMBL" id="RSCE01000010">
    <property type="protein sequence ID" value="RSH79306.1"/>
    <property type="molecule type" value="Genomic_DNA"/>
</dbReference>
<protein>
    <recommendedName>
        <fullName evidence="3">F-box domain-containing protein</fullName>
    </recommendedName>
</protein>
<proteinExistence type="predicted"/>
<dbReference type="GeneID" id="39585889"/>
<accession>A0A427XKD2</accession>